<accession>A0ABT5T1L6</accession>
<reference evidence="2 3" key="1">
    <citation type="submission" date="2023-02" db="EMBL/GenBank/DDBJ databases">
        <title>Genome sequencing required for Actinomycetospora new species description.</title>
        <authorList>
            <person name="Saimee Y."/>
            <person name="Duangmal K."/>
        </authorList>
    </citation>
    <scope>NUCLEOTIDE SEQUENCE [LARGE SCALE GENOMIC DNA]</scope>
    <source>
        <strain evidence="2 3">DW7H6</strain>
    </source>
</reference>
<comment type="caution">
    <text evidence="2">The sequence shown here is derived from an EMBL/GenBank/DDBJ whole genome shotgun (WGS) entry which is preliminary data.</text>
</comment>
<dbReference type="EMBL" id="JAQZAO010000010">
    <property type="protein sequence ID" value="MDD7968132.1"/>
    <property type="molecule type" value="Genomic_DNA"/>
</dbReference>
<feature type="transmembrane region" description="Helical" evidence="1">
    <location>
        <begin position="12"/>
        <end position="32"/>
    </location>
</feature>
<keyword evidence="1" id="KW-1133">Transmembrane helix</keyword>
<organism evidence="2 3">
    <name type="scientific">Actinomycetospora lemnae</name>
    <dbReference type="NCBI Taxonomy" id="3019891"/>
    <lineage>
        <taxon>Bacteria</taxon>
        <taxon>Bacillati</taxon>
        <taxon>Actinomycetota</taxon>
        <taxon>Actinomycetes</taxon>
        <taxon>Pseudonocardiales</taxon>
        <taxon>Pseudonocardiaceae</taxon>
        <taxon>Actinomycetospora</taxon>
    </lineage>
</organism>
<evidence type="ECO:0000313" key="2">
    <source>
        <dbReference type="EMBL" id="MDD7968132.1"/>
    </source>
</evidence>
<protein>
    <submittedName>
        <fullName evidence="2">Uncharacterized protein</fullName>
    </submittedName>
</protein>
<keyword evidence="1" id="KW-0812">Transmembrane</keyword>
<feature type="transmembrane region" description="Helical" evidence="1">
    <location>
        <begin position="63"/>
        <end position="81"/>
    </location>
</feature>
<gene>
    <name evidence="2" type="ORF">PGB27_22530</name>
</gene>
<feature type="transmembrane region" description="Helical" evidence="1">
    <location>
        <begin position="87"/>
        <end position="105"/>
    </location>
</feature>
<dbReference type="Proteomes" id="UP001300763">
    <property type="component" value="Unassembled WGS sequence"/>
</dbReference>
<sequence length="124" mass="12685">MRFTGKDVIATGLVAVVVVVYVVFLAVGRVWFVDTVREMAIVVLIGGVLSRSLGGRAGFHPRWPAVVANFATLGLGILAMITGSSAVLAVFVVATAALVAAALVVQARSGRPGGKATGAKEPVR</sequence>
<keyword evidence="3" id="KW-1185">Reference proteome</keyword>
<evidence type="ECO:0000256" key="1">
    <source>
        <dbReference type="SAM" id="Phobius"/>
    </source>
</evidence>
<proteinExistence type="predicted"/>
<evidence type="ECO:0000313" key="3">
    <source>
        <dbReference type="Proteomes" id="UP001300763"/>
    </source>
</evidence>
<keyword evidence="1" id="KW-0472">Membrane</keyword>
<name>A0ABT5T1L6_9PSEU</name>
<dbReference type="RefSeq" id="WP_274202660.1">
    <property type="nucleotide sequence ID" value="NZ_JAQZAO010000010.1"/>
</dbReference>